<dbReference type="PANTHER" id="PTHR43624">
    <property type="entry name" value="ELECTRON TRANSFER FLAVOPROTEIN-QUINONE OXIDOREDUCTASE YDIS-RELATED"/>
    <property type="match status" value="1"/>
</dbReference>
<reference evidence="6 7" key="1">
    <citation type="submission" date="2020-04" db="EMBL/GenBank/DDBJ databases">
        <title>MicrobeNet Type strains.</title>
        <authorList>
            <person name="Nicholson A.C."/>
        </authorList>
    </citation>
    <scope>NUCLEOTIDE SEQUENCE [LARGE SCALE GENOMIC DNA]</scope>
    <source>
        <strain evidence="6 7">ATCC BAA-788</strain>
    </source>
</reference>
<dbReference type="EMBL" id="JAAXOX010000007">
    <property type="protein sequence ID" value="NKY23668.1"/>
    <property type="molecule type" value="Genomic_DNA"/>
</dbReference>
<keyword evidence="7" id="KW-1185">Reference proteome</keyword>
<dbReference type="GO" id="GO:0016491">
    <property type="term" value="F:oxidoreductase activity"/>
    <property type="evidence" value="ECO:0007669"/>
    <property type="project" value="UniProtKB-KW"/>
</dbReference>
<evidence type="ECO:0000256" key="5">
    <source>
        <dbReference type="ARBA" id="ARBA00023002"/>
    </source>
</evidence>
<accession>A0A7X6KX35</accession>
<dbReference type="Gene3D" id="3.50.50.60">
    <property type="entry name" value="FAD/NAD(P)-binding domain"/>
    <property type="match status" value="1"/>
</dbReference>
<dbReference type="Pfam" id="PF12831">
    <property type="entry name" value="FAD_oxidored"/>
    <property type="match status" value="1"/>
</dbReference>
<evidence type="ECO:0000256" key="4">
    <source>
        <dbReference type="ARBA" id="ARBA00022827"/>
    </source>
</evidence>
<evidence type="ECO:0000313" key="7">
    <source>
        <dbReference type="Proteomes" id="UP000581206"/>
    </source>
</evidence>
<dbReference type="Proteomes" id="UP000581206">
    <property type="component" value="Unassembled WGS sequence"/>
</dbReference>
<dbReference type="SUPFAM" id="SSF54373">
    <property type="entry name" value="FAD-linked reductases, C-terminal domain"/>
    <property type="match status" value="1"/>
</dbReference>
<comment type="similarity">
    <text evidence="2">Belongs to the ETF-QO/FixC family.</text>
</comment>
<dbReference type="InterPro" id="IPR036188">
    <property type="entry name" value="FAD/NAD-bd_sf"/>
</dbReference>
<evidence type="ECO:0000256" key="3">
    <source>
        <dbReference type="ARBA" id="ARBA00022630"/>
    </source>
</evidence>
<keyword evidence="5" id="KW-0560">Oxidoreductase</keyword>
<protein>
    <submittedName>
        <fullName evidence="6">FAD-dependent oxidoreductase</fullName>
    </submittedName>
</protein>
<evidence type="ECO:0000256" key="2">
    <source>
        <dbReference type="ARBA" id="ARBA00006796"/>
    </source>
</evidence>
<dbReference type="SUPFAM" id="SSF51905">
    <property type="entry name" value="FAD/NAD(P)-binding domain"/>
    <property type="match status" value="1"/>
</dbReference>
<dbReference type="PANTHER" id="PTHR43624:SF2">
    <property type="entry name" value="ELECTRON TRANSFER FLAVOPROTEIN-QUINONE OXIDOREDUCTASE YDIS-RELATED"/>
    <property type="match status" value="1"/>
</dbReference>
<gene>
    <name evidence="6" type="ORF">HGA03_13425</name>
</gene>
<comment type="caution">
    <text evidence="6">The sequence shown here is derived from an EMBL/GenBank/DDBJ whole genome shotgun (WGS) entry which is preliminary data.</text>
</comment>
<sequence>MDEDVFDAIIVGGGFAGLAAAYRLATAGRSVLVIERGPTCGSKNLTGGRIYSYALRELLGDRWQEAPVQREVKRELLAMLTETDAVTVESTLTSSAQESYTVLATPLLEWLAAQAEEAGAMLITGTTVESLIVRDGRVCGVRAGEDELEAHVVIDCEGINPLLLERAGLIRRLDPHAVAVGAKFVYRFGSSAEVDRIFGVRPGEGAALLGMGAVTHGVFGGVFCYSNTDSVSLGLVLDSAGWKASGRPIVETAQALREHPALARYVEGGELVEYGAHLVYEGGYDTLPAFSGDGWLVCGDAAGLCLNRGFTIRGMDYAVMSGIAAADTLIEAGDGAPTREALAGYGTRLEQGLLRDFRATRGAHDWMNATTDLFTVYPQLAVDTMAALYHQGPEPLTPVGSTLWRAARQLKKPVRTARTLLKGVRTL</sequence>
<keyword evidence="3" id="KW-0285">Flavoprotein</keyword>
<name>A0A7X6KX35_9CELL</name>
<dbReference type="AlphaFoldDB" id="A0A7X6KX35"/>
<evidence type="ECO:0000313" key="6">
    <source>
        <dbReference type="EMBL" id="NKY23668.1"/>
    </source>
</evidence>
<organism evidence="6 7">
    <name type="scientific">Cellulomonas denverensis</name>
    <dbReference type="NCBI Taxonomy" id="264297"/>
    <lineage>
        <taxon>Bacteria</taxon>
        <taxon>Bacillati</taxon>
        <taxon>Actinomycetota</taxon>
        <taxon>Actinomycetes</taxon>
        <taxon>Micrococcales</taxon>
        <taxon>Cellulomonadaceae</taxon>
        <taxon>Cellulomonas</taxon>
    </lineage>
</organism>
<keyword evidence="4" id="KW-0274">FAD</keyword>
<dbReference type="RefSeq" id="WP_168630791.1">
    <property type="nucleotide sequence ID" value="NZ_BONL01000026.1"/>
</dbReference>
<proteinExistence type="inferred from homology"/>
<evidence type="ECO:0000256" key="1">
    <source>
        <dbReference type="ARBA" id="ARBA00001974"/>
    </source>
</evidence>
<dbReference type="InterPro" id="IPR039651">
    <property type="entry name" value="FixC-like"/>
</dbReference>
<comment type="cofactor">
    <cofactor evidence="1">
        <name>FAD</name>
        <dbReference type="ChEBI" id="CHEBI:57692"/>
    </cofactor>
</comment>